<dbReference type="EMBL" id="KZ613550">
    <property type="protein sequence ID" value="PMD12420.1"/>
    <property type="molecule type" value="Genomic_DNA"/>
</dbReference>
<name>A0A2J6PEF4_9HELO</name>
<keyword evidence="1" id="KW-0560">Oxidoreductase</keyword>
<dbReference type="PANTHER" id="PTHR43157">
    <property type="entry name" value="PHOSPHATIDYLINOSITOL-GLYCAN BIOSYNTHESIS CLASS F PROTEIN-RELATED"/>
    <property type="match status" value="1"/>
</dbReference>
<dbReference type="PANTHER" id="PTHR43157:SF22">
    <property type="entry name" value="SHORT-CHAIN DEHYDROGENASE_REDUCTASE PHMF"/>
    <property type="match status" value="1"/>
</dbReference>
<accession>A0A2J6PEF4</accession>
<dbReference type="SUPFAM" id="SSF51735">
    <property type="entry name" value="NAD(P)-binding Rossmann-fold domains"/>
    <property type="match status" value="1"/>
</dbReference>
<sequence>MARLVHFLTQAWTPPADPTTSFTGKTIVITGANTGLGFEAALKIYALGAECVVMGVRDIAKGEAAKAEVEKRCSSVEGAGQDGVVRRIEVWKCNMDDYSSILRFVEKVNALEKLDGVVLNAGIFGVSYKLGNYSWEEVLQVNVLSTALLGILLLPKLKASRRLHERLPVLEFVSSDGHELVTIPEEKRKAQNLLQTYNSRESFSPRTQYQTSKLFVIYVMQALAELTKGLHGKAEVVVLAVCPGGAKSDLSRGYEGVVAGVFKWIFGALFLRSTEQGARTLVSGLLLGEEENGRFWQSDVIREPAPLVSGEEGEQLRRRVWSEIVEALGKDVLRVDKVLSELNAS</sequence>
<dbReference type="Pfam" id="PF00106">
    <property type="entry name" value="adh_short"/>
    <property type="match status" value="1"/>
</dbReference>
<dbReference type="InterPro" id="IPR036291">
    <property type="entry name" value="NAD(P)-bd_dom_sf"/>
</dbReference>
<dbReference type="Gene3D" id="3.40.50.720">
    <property type="entry name" value="NAD(P)-binding Rossmann-like Domain"/>
    <property type="match status" value="1"/>
</dbReference>
<organism evidence="2 3">
    <name type="scientific">Hyaloscypha hepaticicola</name>
    <dbReference type="NCBI Taxonomy" id="2082293"/>
    <lineage>
        <taxon>Eukaryota</taxon>
        <taxon>Fungi</taxon>
        <taxon>Dikarya</taxon>
        <taxon>Ascomycota</taxon>
        <taxon>Pezizomycotina</taxon>
        <taxon>Leotiomycetes</taxon>
        <taxon>Helotiales</taxon>
        <taxon>Hyaloscyphaceae</taxon>
        <taxon>Hyaloscypha</taxon>
    </lineage>
</organism>
<dbReference type="GO" id="GO:0016491">
    <property type="term" value="F:oxidoreductase activity"/>
    <property type="evidence" value="ECO:0007669"/>
    <property type="project" value="UniProtKB-KW"/>
</dbReference>
<dbReference type="AlphaFoldDB" id="A0A2J6PEF4"/>
<protein>
    <submittedName>
        <fullName evidence="2">NAD(P)-binding protein</fullName>
    </submittedName>
</protein>
<evidence type="ECO:0000313" key="2">
    <source>
        <dbReference type="EMBL" id="PMD12420.1"/>
    </source>
</evidence>
<proteinExistence type="predicted"/>
<dbReference type="OrthoDB" id="542013at2759"/>
<evidence type="ECO:0000256" key="1">
    <source>
        <dbReference type="ARBA" id="ARBA00023002"/>
    </source>
</evidence>
<dbReference type="InterPro" id="IPR002347">
    <property type="entry name" value="SDR_fam"/>
</dbReference>
<dbReference type="PRINTS" id="PR00081">
    <property type="entry name" value="GDHRDH"/>
</dbReference>
<gene>
    <name evidence="2" type="ORF">NA56DRAFT_484532</name>
</gene>
<dbReference type="Proteomes" id="UP000235672">
    <property type="component" value="Unassembled WGS sequence"/>
</dbReference>
<dbReference type="STRING" id="1745343.A0A2J6PEF4"/>
<evidence type="ECO:0000313" key="3">
    <source>
        <dbReference type="Proteomes" id="UP000235672"/>
    </source>
</evidence>
<keyword evidence="3" id="KW-1185">Reference proteome</keyword>
<reference evidence="2 3" key="1">
    <citation type="submission" date="2016-05" db="EMBL/GenBank/DDBJ databases">
        <title>A degradative enzymes factory behind the ericoid mycorrhizal symbiosis.</title>
        <authorList>
            <consortium name="DOE Joint Genome Institute"/>
            <person name="Martino E."/>
            <person name="Morin E."/>
            <person name="Grelet G."/>
            <person name="Kuo A."/>
            <person name="Kohler A."/>
            <person name="Daghino S."/>
            <person name="Barry K."/>
            <person name="Choi C."/>
            <person name="Cichocki N."/>
            <person name="Clum A."/>
            <person name="Copeland A."/>
            <person name="Hainaut M."/>
            <person name="Haridas S."/>
            <person name="Labutti K."/>
            <person name="Lindquist E."/>
            <person name="Lipzen A."/>
            <person name="Khouja H.-R."/>
            <person name="Murat C."/>
            <person name="Ohm R."/>
            <person name="Olson A."/>
            <person name="Spatafora J."/>
            <person name="Veneault-Fourrey C."/>
            <person name="Henrissat B."/>
            <person name="Grigoriev I."/>
            <person name="Martin F."/>
            <person name="Perotto S."/>
        </authorList>
    </citation>
    <scope>NUCLEOTIDE SEQUENCE [LARGE SCALE GENOMIC DNA]</scope>
    <source>
        <strain evidence="2 3">UAMH 7357</strain>
    </source>
</reference>